<evidence type="ECO:0000313" key="3">
    <source>
        <dbReference type="EnsemblMetazoa" id="XP_028516670.1"/>
    </source>
</evidence>
<protein>
    <recommendedName>
        <fullName evidence="2">Cyclic nucleotide-binding domain-containing protein</fullName>
    </recommendedName>
</protein>
<organism evidence="3 4">
    <name type="scientific">Exaiptasia diaphana</name>
    <name type="common">Tropical sea anemone</name>
    <name type="synonym">Aiptasia pulchella</name>
    <dbReference type="NCBI Taxonomy" id="2652724"/>
    <lineage>
        <taxon>Eukaryota</taxon>
        <taxon>Metazoa</taxon>
        <taxon>Cnidaria</taxon>
        <taxon>Anthozoa</taxon>
        <taxon>Hexacorallia</taxon>
        <taxon>Actiniaria</taxon>
        <taxon>Aiptasiidae</taxon>
        <taxon>Exaiptasia</taxon>
    </lineage>
</organism>
<reference evidence="3" key="1">
    <citation type="submission" date="2022-11" db="UniProtKB">
        <authorList>
            <consortium name="EnsemblMetazoa"/>
        </authorList>
    </citation>
    <scope>IDENTIFICATION</scope>
</reference>
<dbReference type="EnsemblMetazoa" id="XM_028660869.1">
    <property type="protein sequence ID" value="XP_028516670.1"/>
    <property type="gene ID" value="LOC110245091"/>
</dbReference>
<dbReference type="PROSITE" id="PS00889">
    <property type="entry name" value="CNMP_BINDING_2"/>
    <property type="match status" value="1"/>
</dbReference>
<name>A0A913YMG7_EXADI</name>
<evidence type="ECO:0000256" key="1">
    <source>
        <dbReference type="SAM" id="MobiDB-lite"/>
    </source>
</evidence>
<dbReference type="InterPro" id="IPR018490">
    <property type="entry name" value="cNMP-bd_dom_sf"/>
</dbReference>
<proteinExistence type="predicted"/>
<feature type="domain" description="Cyclic nucleotide-binding" evidence="2">
    <location>
        <begin position="254"/>
        <end position="379"/>
    </location>
</feature>
<dbReference type="AlphaFoldDB" id="A0A913YMG7"/>
<keyword evidence="4" id="KW-1185">Reference proteome</keyword>
<evidence type="ECO:0000313" key="4">
    <source>
        <dbReference type="Proteomes" id="UP000887567"/>
    </source>
</evidence>
<dbReference type="Gene3D" id="2.60.120.10">
    <property type="entry name" value="Jelly Rolls"/>
    <property type="match status" value="2"/>
</dbReference>
<dbReference type="KEGG" id="epa:110245091"/>
<feature type="region of interest" description="Disordered" evidence="1">
    <location>
        <begin position="1"/>
        <end position="20"/>
    </location>
</feature>
<dbReference type="PROSITE" id="PS50042">
    <property type="entry name" value="CNMP_BINDING_3"/>
    <property type="match status" value="1"/>
</dbReference>
<sequence>MHKIQASSGGYFFAEDSNENNNKSQKLTKFSNLLGNSLKSSGSFKASNRWVEMAQKIKQRKEDVRSGRSRRVTLSNVAIKVMNLNHPESSINREIKRLQKVQAKLERRETKQFEEAREIARKLHQQKMLQRNLQGSLQYARKISVLDIHGKKLTPIERFQKIVRLLCFLLKIKSSTDRKYKQEQHGGVFEQLDELTETVVCNDDGMVFDPTYFKAVKDVKLSSDAVQILSMAPGTRTEEQLQAALAGLKASVAAFGEYPLKMQRRLVSVGWYESFEAKRVIIRQGHRAENFYFILSGTALVTLLVNDLATGEERTTTVAVLGKGCSFGELALLHHKTRSATVLCRNEVALLAVGREDFRDIFMSYEDGKETEHIQFLRNIPYIKDLPLDQCSTRPDICIFHYFRRGVVIVKNSKTEWIYIIKSGSCRVLTNLVKRRASLQTSKLKANTDIFSTPAIPVDEYERRKLLYTGK</sequence>
<dbReference type="GeneID" id="110245091"/>
<dbReference type="PANTHER" id="PTHR23011:SF28">
    <property type="entry name" value="CYCLIC NUCLEOTIDE-BINDING DOMAIN CONTAINING PROTEIN"/>
    <property type="match status" value="1"/>
</dbReference>
<dbReference type="InterPro" id="IPR014710">
    <property type="entry name" value="RmlC-like_jellyroll"/>
</dbReference>
<dbReference type="Pfam" id="PF00027">
    <property type="entry name" value="cNMP_binding"/>
    <property type="match status" value="1"/>
</dbReference>
<dbReference type="InterPro" id="IPR000595">
    <property type="entry name" value="cNMP-bd_dom"/>
</dbReference>
<dbReference type="SMART" id="SM00100">
    <property type="entry name" value="cNMP"/>
    <property type="match status" value="1"/>
</dbReference>
<dbReference type="SUPFAM" id="SSF51206">
    <property type="entry name" value="cAMP-binding domain-like"/>
    <property type="match status" value="2"/>
</dbReference>
<dbReference type="InterPro" id="IPR018488">
    <property type="entry name" value="cNMP-bd_CS"/>
</dbReference>
<evidence type="ECO:0000259" key="2">
    <source>
        <dbReference type="PROSITE" id="PS50042"/>
    </source>
</evidence>
<dbReference type="Proteomes" id="UP000887567">
    <property type="component" value="Unplaced"/>
</dbReference>
<dbReference type="RefSeq" id="XP_028516670.1">
    <property type="nucleotide sequence ID" value="XM_028660869.1"/>
</dbReference>
<dbReference type="PANTHER" id="PTHR23011">
    <property type="entry name" value="CYCLIC NUCLEOTIDE-BINDING DOMAIN CONTAINING PROTEIN"/>
    <property type="match status" value="1"/>
</dbReference>
<dbReference type="CDD" id="cd00038">
    <property type="entry name" value="CAP_ED"/>
    <property type="match status" value="1"/>
</dbReference>
<accession>A0A913YMG7</accession>
<dbReference type="OrthoDB" id="166212at2759"/>